<accession>A0AAV5RQ68</accession>
<dbReference type="SUPFAM" id="SSF50129">
    <property type="entry name" value="GroES-like"/>
    <property type="match status" value="1"/>
</dbReference>
<dbReference type="InterPro" id="IPR050700">
    <property type="entry name" value="YIM1/Zinc_Alcohol_DH_Fams"/>
</dbReference>
<gene>
    <name evidence="5" type="ORF">DASB73_043110</name>
</gene>
<dbReference type="Proteomes" id="UP001362899">
    <property type="component" value="Unassembled WGS sequence"/>
</dbReference>
<sequence>MTFPYTSEAIVYQGRKNGPYVDEYTIESIKPNEILIKTEYASINPVDVKLHAFTITNKVYHTLHDFSGVVVQVGSQAAATYSIGEKVYGSLKFPGDERFIGSYTVLDVSADKVGKLPSTLGTKEGAALGIAYGTAYDMVERADGVKKLGPDSKVLVLGGATSVGSYVIEILKKQYNVGYVAVTCSPSSSHYTKEYGADDFISYVTPSLSDDLVKFVQSKGFKFDSILDTVGGREAIAVYDKILVPLSEHNSYVTIQGDSAPASAYSHMFFNYLIGIPTSVFRHFFGKYLGINYQFVVYSSRTSFAQAESLFSKPGVKVPIDSVYPADDIKSAWHKVDSTKAKGKVLIKFN</sequence>
<evidence type="ECO:0000256" key="1">
    <source>
        <dbReference type="ARBA" id="ARBA00004502"/>
    </source>
</evidence>
<dbReference type="InterPro" id="IPR011032">
    <property type="entry name" value="GroES-like_sf"/>
</dbReference>
<dbReference type="PANTHER" id="PTHR11695:SF294">
    <property type="entry name" value="RETICULON-4-INTERACTING PROTEIN 1, MITOCHONDRIAL"/>
    <property type="match status" value="1"/>
</dbReference>
<evidence type="ECO:0000313" key="6">
    <source>
        <dbReference type="Proteomes" id="UP001362899"/>
    </source>
</evidence>
<dbReference type="EMBL" id="BTGC01000008">
    <property type="protein sequence ID" value="GMM53348.1"/>
    <property type="molecule type" value="Genomic_DNA"/>
</dbReference>
<dbReference type="Pfam" id="PF08240">
    <property type="entry name" value="ADH_N"/>
    <property type="match status" value="1"/>
</dbReference>
<dbReference type="InterPro" id="IPR020843">
    <property type="entry name" value="ER"/>
</dbReference>
<evidence type="ECO:0000256" key="2">
    <source>
        <dbReference type="ARBA" id="ARBA00022677"/>
    </source>
</evidence>
<keyword evidence="2" id="KW-0551">Lipid droplet</keyword>
<dbReference type="SUPFAM" id="SSF51735">
    <property type="entry name" value="NAD(P)-binding Rossmann-fold domains"/>
    <property type="match status" value="1"/>
</dbReference>
<comment type="similarity">
    <text evidence="3">Belongs to the YIM1 family.</text>
</comment>
<evidence type="ECO:0000256" key="3">
    <source>
        <dbReference type="ARBA" id="ARBA00038249"/>
    </source>
</evidence>
<name>A0AAV5RQ68_STABA</name>
<dbReference type="InterPro" id="IPR013154">
    <property type="entry name" value="ADH-like_N"/>
</dbReference>
<dbReference type="Gene3D" id="3.40.50.720">
    <property type="entry name" value="NAD(P)-binding Rossmann-like Domain"/>
    <property type="match status" value="1"/>
</dbReference>
<dbReference type="GO" id="GO:0005739">
    <property type="term" value="C:mitochondrion"/>
    <property type="evidence" value="ECO:0007669"/>
    <property type="project" value="TreeGrafter"/>
</dbReference>
<dbReference type="GO" id="GO:0016491">
    <property type="term" value="F:oxidoreductase activity"/>
    <property type="evidence" value="ECO:0007669"/>
    <property type="project" value="InterPro"/>
</dbReference>
<feature type="domain" description="Enoyl reductase (ER)" evidence="4">
    <location>
        <begin position="14"/>
        <end position="347"/>
    </location>
</feature>
<organism evidence="5 6">
    <name type="scientific">Starmerella bacillaris</name>
    <name type="common">Yeast</name>
    <name type="synonym">Candida zemplinina</name>
    <dbReference type="NCBI Taxonomy" id="1247836"/>
    <lineage>
        <taxon>Eukaryota</taxon>
        <taxon>Fungi</taxon>
        <taxon>Dikarya</taxon>
        <taxon>Ascomycota</taxon>
        <taxon>Saccharomycotina</taxon>
        <taxon>Dipodascomycetes</taxon>
        <taxon>Dipodascales</taxon>
        <taxon>Trichomonascaceae</taxon>
        <taxon>Starmerella</taxon>
    </lineage>
</organism>
<proteinExistence type="inferred from homology"/>
<dbReference type="GO" id="GO:0005811">
    <property type="term" value="C:lipid droplet"/>
    <property type="evidence" value="ECO:0007669"/>
    <property type="project" value="UniProtKB-SubCell"/>
</dbReference>
<dbReference type="Pfam" id="PF13602">
    <property type="entry name" value="ADH_zinc_N_2"/>
    <property type="match status" value="1"/>
</dbReference>
<dbReference type="SMART" id="SM00829">
    <property type="entry name" value="PKS_ER"/>
    <property type="match status" value="1"/>
</dbReference>
<dbReference type="Gene3D" id="3.90.180.10">
    <property type="entry name" value="Medium-chain alcohol dehydrogenases, catalytic domain"/>
    <property type="match status" value="1"/>
</dbReference>
<dbReference type="InterPro" id="IPR036291">
    <property type="entry name" value="NAD(P)-bd_dom_sf"/>
</dbReference>
<evidence type="ECO:0000259" key="4">
    <source>
        <dbReference type="SMART" id="SM00829"/>
    </source>
</evidence>
<protein>
    <submittedName>
        <fullName evidence="5">Yim1 protein</fullName>
    </submittedName>
</protein>
<dbReference type="AlphaFoldDB" id="A0AAV5RQ68"/>
<keyword evidence="6" id="KW-1185">Reference proteome</keyword>
<comment type="caution">
    <text evidence="5">The sequence shown here is derived from an EMBL/GenBank/DDBJ whole genome shotgun (WGS) entry which is preliminary data.</text>
</comment>
<dbReference type="PANTHER" id="PTHR11695">
    <property type="entry name" value="ALCOHOL DEHYDROGENASE RELATED"/>
    <property type="match status" value="1"/>
</dbReference>
<reference evidence="5 6" key="1">
    <citation type="journal article" date="2023" name="Elife">
        <title>Identification of key yeast species and microbe-microbe interactions impacting larval growth of Drosophila in the wild.</title>
        <authorList>
            <person name="Mure A."/>
            <person name="Sugiura Y."/>
            <person name="Maeda R."/>
            <person name="Honda K."/>
            <person name="Sakurai N."/>
            <person name="Takahashi Y."/>
            <person name="Watada M."/>
            <person name="Katoh T."/>
            <person name="Gotoh A."/>
            <person name="Gotoh Y."/>
            <person name="Taniguchi I."/>
            <person name="Nakamura K."/>
            <person name="Hayashi T."/>
            <person name="Katayama T."/>
            <person name="Uemura T."/>
            <person name="Hattori Y."/>
        </authorList>
    </citation>
    <scope>NUCLEOTIDE SEQUENCE [LARGE SCALE GENOMIC DNA]</scope>
    <source>
        <strain evidence="5 6">SB-73</strain>
    </source>
</reference>
<evidence type="ECO:0000313" key="5">
    <source>
        <dbReference type="EMBL" id="GMM53348.1"/>
    </source>
</evidence>
<comment type="subcellular location">
    <subcellularLocation>
        <location evidence="1">Lipid droplet</location>
    </subcellularLocation>
</comment>